<evidence type="ECO:0000313" key="3">
    <source>
        <dbReference type="Proteomes" id="UP000663829"/>
    </source>
</evidence>
<dbReference type="EMBL" id="CAJNOQ010024702">
    <property type="protein sequence ID" value="CAF1530084.1"/>
    <property type="molecule type" value="Genomic_DNA"/>
</dbReference>
<protein>
    <submittedName>
        <fullName evidence="1">Uncharacterized protein</fullName>
    </submittedName>
</protein>
<dbReference type="AlphaFoldDB" id="A0A815V1D9"/>
<evidence type="ECO:0000313" key="2">
    <source>
        <dbReference type="EMBL" id="CAF4389249.1"/>
    </source>
</evidence>
<proteinExistence type="predicted"/>
<dbReference type="OrthoDB" id="2016523at2759"/>
<keyword evidence="3" id="KW-1185">Reference proteome</keyword>
<accession>A0A815V1D9</accession>
<sequence>MIASAPGLLAHVYPMSQISIIQNFLLTKLQLINSTLKPIDISLNEFLEENPSLVQYHLVPDLVQHVGVYSSASTKNQGNFKYLKESGTFDEKNAANHFQFDPRTM</sequence>
<dbReference type="Proteomes" id="UP000681722">
    <property type="component" value="Unassembled WGS sequence"/>
</dbReference>
<dbReference type="EMBL" id="CAJOBC010090280">
    <property type="protein sequence ID" value="CAF4389249.1"/>
    <property type="molecule type" value="Genomic_DNA"/>
</dbReference>
<dbReference type="Proteomes" id="UP000663829">
    <property type="component" value="Unassembled WGS sequence"/>
</dbReference>
<organism evidence="1 3">
    <name type="scientific">Didymodactylos carnosus</name>
    <dbReference type="NCBI Taxonomy" id="1234261"/>
    <lineage>
        <taxon>Eukaryota</taxon>
        <taxon>Metazoa</taxon>
        <taxon>Spiralia</taxon>
        <taxon>Gnathifera</taxon>
        <taxon>Rotifera</taxon>
        <taxon>Eurotatoria</taxon>
        <taxon>Bdelloidea</taxon>
        <taxon>Philodinida</taxon>
        <taxon>Philodinidae</taxon>
        <taxon>Didymodactylos</taxon>
    </lineage>
</organism>
<evidence type="ECO:0000313" key="1">
    <source>
        <dbReference type="EMBL" id="CAF1530084.1"/>
    </source>
</evidence>
<gene>
    <name evidence="1" type="ORF">GPM918_LOCUS37997</name>
    <name evidence="2" type="ORF">SRO942_LOCUS38787</name>
</gene>
<comment type="caution">
    <text evidence="1">The sequence shown here is derived from an EMBL/GenBank/DDBJ whole genome shotgun (WGS) entry which is preliminary data.</text>
</comment>
<name>A0A815V1D9_9BILA</name>
<reference evidence="1" key="1">
    <citation type="submission" date="2021-02" db="EMBL/GenBank/DDBJ databases">
        <authorList>
            <person name="Nowell W R."/>
        </authorList>
    </citation>
    <scope>NUCLEOTIDE SEQUENCE</scope>
</reference>